<reference evidence="8" key="2">
    <citation type="submission" date="2021-02" db="EMBL/GenBank/DDBJ databases">
        <title>Aspergillus puulaauensis MK2 genome sequence.</title>
        <authorList>
            <person name="Futagami T."/>
            <person name="Mori K."/>
            <person name="Kadooka C."/>
            <person name="Tanaka T."/>
        </authorList>
    </citation>
    <scope>NUCLEOTIDE SEQUENCE</scope>
    <source>
        <strain evidence="8">MK2</strain>
    </source>
</reference>
<dbReference type="KEGG" id="apuu:APUU_11459S"/>
<evidence type="ECO:0000256" key="5">
    <source>
        <dbReference type="ARBA" id="ARBA00023242"/>
    </source>
</evidence>
<evidence type="ECO:0000259" key="7">
    <source>
        <dbReference type="PROSITE" id="PS50048"/>
    </source>
</evidence>
<evidence type="ECO:0000313" key="8">
    <source>
        <dbReference type="EMBL" id="BCS18631.1"/>
    </source>
</evidence>
<feature type="compositionally biased region" description="Polar residues" evidence="6">
    <location>
        <begin position="96"/>
        <end position="107"/>
    </location>
</feature>
<dbReference type="GO" id="GO:0006351">
    <property type="term" value="P:DNA-templated transcription"/>
    <property type="evidence" value="ECO:0007669"/>
    <property type="project" value="InterPro"/>
</dbReference>
<dbReference type="RefSeq" id="XP_041550825.1">
    <property type="nucleotide sequence ID" value="XM_041697551.1"/>
</dbReference>
<dbReference type="OrthoDB" id="4161332at2759"/>
<keyword evidence="3" id="KW-0238">DNA-binding</keyword>
<feature type="compositionally biased region" description="Basic and acidic residues" evidence="6">
    <location>
        <begin position="686"/>
        <end position="695"/>
    </location>
</feature>
<gene>
    <name evidence="8" type="ORF">APUU_11459S</name>
</gene>
<evidence type="ECO:0000313" key="9">
    <source>
        <dbReference type="Proteomes" id="UP000654913"/>
    </source>
</evidence>
<organism evidence="8 9">
    <name type="scientific">Aspergillus puulaauensis</name>
    <dbReference type="NCBI Taxonomy" id="1220207"/>
    <lineage>
        <taxon>Eukaryota</taxon>
        <taxon>Fungi</taxon>
        <taxon>Dikarya</taxon>
        <taxon>Ascomycota</taxon>
        <taxon>Pezizomycotina</taxon>
        <taxon>Eurotiomycetes</taxon>
        <taxon>Eurotiomycetidae</taxon>
        <taxon>Eurotiales</taxon>
        <taxon>Aspergillaceae</taxon>
        <taxon>Aspergillus</taxon>
    </lineage>
</organism>
<dbReference type="Gene3D" id="4.10.240.10">
    <property type="entry name" value="Zn(2)-C6 fungal-type DNA-binding domain"/>
    <property type="match status" value="1"/>
</dbReference>
<dbReference type="GeneID" id="64968636"/>
<keyword evidence="1" id="KW-0479">Metal-binding</keyword>
<dbReference type="PANTHER" id="PTHR47425">
    <property type="entry name" value="FARB-RELATED"/>
    <property type="match status" value="1"/>
</dbReference>
<dbReference type="InterPro" id="IPR052761">
    <property type="entry name" value="Fungal_Detox/Toxin_TFs"/>
</dbReference>
<proteinExistence type="predicted"/>
<dbReference type="Pfam" id="PF04082">
    <property type="entry name" value="Fungal_trans"/>
    <property type="match status" value="1"/>
</dbReference>
<sequence>MDSGIGSDKSPKQSLGRVRRKRASKACLPCRARKVRCDVAVRGKPCTNCRLNDGDCVVVGRPSKYRVRGKAERKVNDEALDCITPLSIDRDGLHGSVSQSQARSPSANYPHPNWSMPSLDEASTDFWQSSWTPSPYLVGQEDIGHLGGISYEAQTNVDGLSSILGKYNGDYKQSPITTAADDINSGLLQEICGIIGADQTKAPFINQSRHPLIKFDDFSQNEPQDIQFLRANGCFHIPLAPALGEFMRQYFLYVHPLLPMLDEAAFWDAFDGLSSGPSLDFPISIFTFQAMLFACCSFVSSSVLRSIGLGSIREARKVLYRRAKLLFDFNGKRDPIATAQGALLLSYSPDTNDRRTNSFWLSVAIQNSKNANAHAYDILTNIPEKEKLRKKRLFWCCILRDRILPLGVRRSIYITNTHFNFSTNAPLTAQDLEGEISRSKVYSPRAKRSLAELVASLCELAVILTDVIMLLYPVDELPASSFPGNSIPITKQQSLIERARSDLTRWYEGAVVKFPTPAGIGDAHESVVLYTNLMYLYYHSAQMALCHHELLVSKAGHNSPNDNLAQAQLHRIKTTLQDEATSIADIMKELLQLKLTRYLPITAVAYIALPLTLSILDVKLSLTDFQSATRQRRLQIFTEAMKVLQFHYDGTDRVSDAIERVIRHLAISKSPESAPANNSAFSSEQNGDKGKERAQQRVTEWGDVLVRRPGCYLRIAMTLDLAMSRGEYPDEQAFPTWLQTSSLASSLPLCGPNQNGERASGIDGLGTYHGRIEAEAESAGDSRSHGHFNAADQALQYGYGVNSHGVHDSVRVLRVENMLQPSGFENASLDTNSARDWLLDAQISGVLQDFC</sequence>
<dbReference type="InterPro" id="IPR001138">
    <property type="entry name" value="Zn2Cys6_DnaBD"/>
</dbReference>
<feature type="region of interest" description="Disordered" evidence="6">
    <location>
        <begin position="671"/>
        <end position="695"/>
    </location>
</feature>
<dbReference type="GO" id="GO:0000981">
    <property type="term" value="F:DNA-binding transcription factor activity, RNA polymerase II-specific"/>
    <property type="evidence" value="ECO:0007669"/>
    <property type="project" value="InterPro"/>
</dbReference>
<evidence type="ECO:0000256" key="3">
    <source>
        <dbReference type="ARBA" id="ARBA00023125"/>
    </source>
</evidence>
<keyword evidence="9" id="KW-1185">Reference proteome</keyword>
<dbReference type="GO" id="GO:0003677">
    <property type="term" value="F:DNA binding"/>
    <property type="evidence" value="ECO:0007669"/>
    <property type="project" value="UniProtKB-KW"/>
</dbReference>
<reference evidence="8" key="1">
    <citation type="submission" date="2021-01" db="EMBL/GenBank/DDBJ databases">
        <authorList>
            <consortium name="Aspergillus puulaauensis MK2 genome sequencing consortium"/>
            <person name="Kazuki M."/>
            <person name="Futagami T."/>
        </authorList>
    </citation>
    <scope>NUCLEOTIDE SEQUENCE</scope>
    <source>
        <strain evidence="8">MK2</strain>
    </source>
</reference>
<keyword evidence="2" id="KW-0805">Transcription regulation</keyword>
<dbReference type="EMBL" id="AP024443">
    <property type="protein sequence ID" value="BCS18631.1"/>
    <property type="molecule type" value="Genomic_DNA"/>
</dbReference>
<accession>A0A7R7XC02</accession>
<dbReference type="CDD" id="cd12148">
    <property type="entry name" value="fungal_TF_MHR"/>
    <property type="match status" value="1"/>
</dbReference>
<dbReference type="PANTHER" id="PTHR47425:SF2">
    <property type="entry name" value="FARB-RELATED"/>
    <property type="match status" value="1"/>
</dbReference>
<evidence type="ECO:0000256" key="6">
    <source>
        <dbReference type="SAM" id="MobiDB-lite"/>
    </source>
</evidence>
<keyword evidence="5" id="KW-0539">Nucleus</keyword>
<keyword evidence="4" id="KW-0804">Transcription</keyword>
<name>A0A7R7XC02_9EURO</name>
<feature type="region of interest" description="Disordered" evidence="6">
    <location>
        <begin position="92"/>
        <end position="115"/>
    </location>
</feature>
<evidence type="ECO:0000256" key="1">
    <source>
        <dbReference type="ARBA" id="ARBA00022723"/>
    </source>
</evidence>
<dbReference type="InterPro" id="IPR036864">
    <property type="entry name" value="Zn2-C6_fun-type_DNA-bd_sf"/>
</dbReference>
<dbReference type="PROSITE" id="PS50048">
    <property type="entry name" value="ZN2_CY6_FUNGAL_2"/>
    <property type="match status" value="1"/>
</dbReference>
<feature type="region of interest" description="Disordered" evidence="6">
    <location>
        <begin position="1"/>
        <end position="20"/>
    </location>
</feature>
<protein>
    <recommendedName>
        <fullName evidence="7">Zn(2)-C6 fungal-type domain-containing protein</fullName>
    </recommendedName>
</protein>
<evidence type="ECO:0000256" key="4">
    <source>
        <dbReference type="ARBA" id="ARBA00023163"/>
    </source>
</evidence>
<dbReference type="Proteomes" id="UP000654913">
    <property type="component" value="Chromosome 1"/>
</dbReference>
<dbReference type="Pfam" id="PF00172">
    <property type="entry name" value="Zn_clus"/>
    <property type="match status" value="1"/>
</dbReference>
<dbReference type="SMART" id="SM00066">
    <property type="entry name" value="GAL4"/>
    <property type="match status" value="1"/>
</dbReference>
<dbReference type="SUPFAM" id="SSF57701">
    <property type="entry name" value="Zn2/Cys6 DNA-binding domain"/>
    <property type="match status" value="1"/>
</dbReference>
<feature type="compositionally biased region" description="Polar residues" evidence="6">
    <location>
        <begin position="675"/>
        <end position="685"/>
    </location>
</feature>
<feature type="domain" description="Zn(2)-C6 fungal-type" evidence="7">
    <location>
        <begin position="26"/>
        <end position="58"/>
    </location>
</feature>
<dbReference type="PROSITE" id="PS00463">
    <property type="entry name" value="ZN2_CY6_FUNGAL_1"/>
    <property type="match status" value="1"/>
</dbReference>
<evidence type="ECO:0000256" key="2">
    <source>
        <dbReference type="ARBA" id="ARBA00023015"/>
    </source>
</evidence>
<dbReference type="InterPro" id="IPR007219">
    <property type="entry name" value="XnlR_reg_dom"/>
</dbReference>
<dbReference type="CDD" id="cd00067">
    <property type="entry name" value="GAL4"/>
    <property type="match status" value="1"/>
</dbReference>
<dbReference type="GO" id="GO:0008270">
    <property type="term" value="F:zinc ion binding"/>
    <property type="evidence" value="ECO:0007669"/>
    <property type="project" value="InterPro"/>
</dbReference>
<dbReference type="AlphaFoldDB" id="A0A7R7XC02"/>